<keyword evidence="4" id="KW-0511">Multifunctional enzyme</keyword>
<keyword evidence="3" id="KW-0808">Transferase</keyword>
<dbReference type="PANTHER" id="PTHR12176">
    <property type="entry name" value="SAM-DEPENDENT METHYLTRANSFERASE SUPERFAMILY PROTEIN"/>
    <property type="match status" value="1"/>
</dbReference>
<evidence type="ECO:0000256" key="2">
    <source>
        <dbReference type="ARBA" id="ARBA00022603"/>
    </source>
</evidence>
<dbReference type="FunFam" id="3.40.50.150:FF:000110">
    <property type="entry name" value="methyltransferase-like protein 13 isoform X1"/>
    <property type="match status" value="1"/>
</dbReference>
<organism evidence="8 9">
    <name type="scientific">Scleropages formosus</name>
    <name type="common">Asian bonytongue</name>
    <name type="synonym">Osteoglossum formosum</name>
    <dbReference type="NCBI Taxonomy" id="113540"/>
    <lineage>
        <taxon>Eukaryota</taxon>
        <taxon>Metazoa</taxon>
        <taxon>Chordata</taxon>
        <taxon>Craniata</taxon>
        <taxon>Vertebrata</taxon>
        <taxon>Euteleostomi</taxon>
        <taxon>Actinopterygii</taxon>
        <taxon>Neopterygii</taxon>
        <taxon>Teleostei</taxon>
        <taxon>Osteoglossocephala</taxon>
        <taxon>Osteoglossomorpha</taxon>
        <taxon>Osteoglossiformes</taxon>
        <taxon>Osteoglossidae</taxon>
        <taxon>Scleropages</taxon>
    </lineage>
</organism>
<dbReference type="GO" id="GO:0032259">
    <property type="term" value="P:methylation"/>
    <property type="evidence" value="ECO:0007669"/>
    <property type="project" value="UniProtKB-KW"/>
</dbReference>
<dbReference type="AlphaFoldDB" id="A0A0P7T8J1"/>
<evidence type="ECO:0000256" key="5">
    <source>
        <dbReference type="ARBA" id="ARBA00071300"/>
    </source>
</evidence>
<dbReference type="Proteomes" id="UP000034805">
    <property type="component" value="Unassembled WGS sequence"/>
</dbReference>
<evidence type="ECO:0000256" key="3">
    <source>
        <dbReference type="ARBA" id="ARBA00022679"/>
    </source>
</evidence>
<dbReference type="Pfam" id="PF13649">
    <property type="entry name" value="Methyltransf_25"/>
    <property type="match status" value="1"/>
</dbReference>
<dbReference type="InterPro" id="IPR029063">
    <property type="entry name" value="SAM-dependent_MTases_sf"/>
</dbReference>
<dbReference type="STRING" id="113540.ENSSFOP00015056138"/>
<feature type="domain" description="Methyltransferase" evidence="7">
    <location>
        <begin position="66"/>
        <end position="165"/>
    </location>
</feature>
<evidence type="ECO:0000313" key="8">
    <source>
        <dbReference type="EMBL" id="KPP57176.1"/>
    </source>
</evidence>
<proteinExistence type="inferred from homology"/>
<dbReference type="Gene3D" id="3.40.50.150">
    <property type="entry name" value="Vaccinia Virus protein VP39"/>
    <property type="match status" value="1"/>
</dbReference>
<evidence type="ECO:0000313" key="9">
    <source>
        <dbReference type="Proteomes" id="UP000034805"/>
    </source>
</evidence>
<feature type="non-terminal residue" evidence="8">
    <location>
        <position position="441"/>
    </location>
</feature>
<evidence type="ECO:0000256" key="6">
    <source>
        <dbReference type="ARBA" id="ARBA00081503"/>
    </source>
</evidence>
<dbReference type="PANTHER" id="PTHR12176:SF78">
    <property type="entry name" value="EEF1A LYSINE AND N-TERMINAL METHYLTRANSFERASE"/>
    <property type="match status" value="1"/>
</dbReference>
<evidence type="ECO:0000259" key="7">
    <source>
        <dbReference type="Pfam" id="PF13649"/>
    </source>
</evidence>
<dbReference type="SUPFAM" id="SSF53335">
    <property type="entry name" value="S-adenosyl-L-methionine-dependent methyltransferases"/>
    <property type="match status" value="1"/>
</dbReference>
<protein>
    <recommendedName>
        <fullName evidence="5">eEF1A lysine and N-terminal methyltransferase</fullName>
    </recommendedName>
    <alternativeName>
        <fullName evidence="6">Methyltransferase-like protein 13</fullName>
    </alternativeName>
</protein>
<reference evidence="8 9" key="1">
    <citation type="submission" date="2015-08" db="EMBL/GenBank/DDBJ databases">
        <title>The genome of the Asian arowana (Scleropages formosus).</title>
        <authorList>
            <person name="Tan M.H."/>
            <person name="Gan H.M."/>
            <person name="Croft L.J."/>
            <person name="Austin C.M."/>
        </authorList>
    </citation>
    <scope>NUCLEOTIDE SEQUENCE [LARGE SCALE GENOMIC DNA]</scope>
    <source>
        <strain evidence="8">Aro1</strain>
    </source>
</reference>
<accession>A0A0P7T8J1</accession>
<evidence type="ECO:0000256" key="1">
    <source>
        <dbReference type="ARBA" id="ARBA00008361"/>
    </source>
</evidence>
<name>A0A0P7T8J1_SCLFO</name>
<evidence type="ECO:0000256" key="4">
    <source>
        <dbReference type="ARBA" id="ARBA00023268"/>
    </source>
</evidence>
<keyword evidence="2" id="KW-0489">Methyltransferase</keyword>
<comment type="similarity">
    <text evidence="1">Belongs to the methyltransferase superfamily.</text>
</comment>
<gene>
    <name evidence="8" type="ORF">Z043_125125</name>
</gene>
<dbReference type="EMBL" id="JARO02017315">
    <property type="protein sequence ID" value="KPP57176.1"/>
    <property type="molecule type" value="Genomic_DNA"/>
</dbReference>
<dbReference type="CDD" id="cd02440">
    <property type="entry name" value="AdoMet_MTases"/>
    <property type="match status" value="1"/>
</dbReference>
<dbReference type="InterPro" id="IPR051419">
    <property type="entry name" value="Lys/N-term_MeTrsfase_sf"/>
</dbReference>
<sequence>MRRFVLNNELKAARMSLLPRTAEEFSSAEYWERFFRRRGDKAFEWYGDYGQLCGVLHRYMKPRDKVLVVGCGNSELSEQLYDVGYQQLINIDISETAVAHMKQRNAERRPGLTFLQVDATQTPFESGTFQAALDKGTLDAMAAEEEGLLATRMLAEVGRVLAVGGRYVCVSLAQEHVVKMAVEHFVREGWAVRAHCLGNQDCGSASFALPLFVLVCTKFRKPPPAPVLEVCQGEDGPPCRLATVLELLRVVKERQAYALLRQKLRTDTDGSRSPSLTLCHASTGRPRYTLTVQDSPATAKVPRANHFAIFIVPQGRESDWLYGSAEGRSQLARSANFRRLVIVAMHRDQEYQDMQSVQSELSPMVMELAPPGMPAHQQVPFLSVGGELGWREVVSQGKSALSGEYCVEDVRGEDGLLYRRLVFLDNAGVVQSESRLSSTPA</sequence>
<dbReference type="GO" id="GO:0008168">
    <property type="term" value="F:methyltransferase activity"/>
    <property type="evidence" value="ECO:0007669"/>
    <property type="project" value="UniProtKB-KW"/>
</dbReference>
<dbReference type="InterPro" id="IPR041698">
    <property type="entry name" value="Methyltransf_25"/>
</dbReference>
<comment type="caution">
    <text evidence="8">The sequence shown here is derived from an EMBL/GenBank/DDBJ whole genome shotgun (WGS) entry which is preliminary data.</text>
</comment>